<dbReference type="PANTHER" id="PTHR10730:SF53">
    <property type="entry name" value="GLYCOSYLTRANSFERASE 25 FAMILY MEMBER"/>
    <property type="match status" value="1"/>
</dbReference>
<comment type="caution">
    <text evidence="6">The sequence shown here is derived from an EMBL/GenBank/DDBJ whole genome shotgun (WGS) entry which is preliminary data.</text>
</comment>
<dbReference type="InterPro" id="IPR029044">
    <property type="entry name" value="Nucleotide-diphossugar_trans"/>
</dbReference>
<evidence type="ECO:0000256" key="1">
    <source>
        <dbReference type="ARBA" id="ARBA00006721"/>
    </source>
</evidence>
<dbReference type="Gene3D" id="3.90.550.10">
    <property type="entry name" value="Spore Coat Polysaccharide Biosynthesis Protein SpsA, Chain A"/>
    <property type="match status" value="1"/>
</dbReference>
<evidence type="ECO:0000313" key="7">
    <source>
        <dbReference type="Proteomes" id="UP001497472"/>
    </source>
</evidence>
<keyword evidence="2" id="KW-0328">Glycosyltransferase</keyword>
<evidence type="ECO:0000259" key="5">
    <source>
        <dbReference type="Pfam" id="PF01755"/>
    </source>
</evidence>
<dbReference type="PANTHER" id="PTHR10730">
    <property type="entry name" value="PROCOLLAGEN-LYSINE,2-OXOGLUTARATE 5-DIOXYGENASE/GLYCOSYLTRANSFERASE 25 FAMILY MEMBER"/>
    <property type="match status" value="1"/>
</dbReference>
<dbReference type="AlphaFoldDB" id="A0AAV1JYF9"/>
<accession>A0AAV1JYF9</accession>
<gene>
    <name evidence="6" type="ORF">LNINA_LOCUS13476</name>
</gene>
<feature type="chain" id="PRO_5043763035" description="Glycosyl transferase family 25 domain-containing protein" evidence="4">
    <location>
        <begin position="21"/>
        <end position="564"/>
    </location>
</feature>
<name>A0AAV1JYF9_9NEOP</name>
<dbReference type="GO" id="GO:0050211">
    <property type="term" value="F:procollagen galactosyltransferase activity"/>
    <property type="evidence" value="ECO:0007669"/>
    <property type="project" value="TreeGrafter"/>
</dbReference>
<dbReference type="InterPro" id="IPR050757">
    <property type="entry name" value="Collagen_mod_GT25"/>
</dbReference>
<dbReference type="CDD" id="cd00761">
    <property type="entry name" value="Glyco_tranf_GTA_type"/>
    <property type="match status" value="1"/>
</dbReference>
<keyword evidence="7" id="KW-1185">Reference proteome</keyword>
<organism evidence="6 7">
    <name type="scientific">Leptosia nina</name>
    <dbReference type="NCBI Taxonomy" id="320188"/>
    <lineage>
        <taxon>Eukaryota</taxon>
        <taxon>Metazoa</taxon>
        <taxon>Ecdysozoa</taxon>
        <taxon>Arthropoda</taxon>
        <taxon>Hexapoda</taxon>
        <taxon>Insecta</taxon>
        <taxon>Pterygota</taxon>
        <taxon>Neoptera</taxon>
        <taxon>Endopterygota</taxon>
        <taxon>Lepidoptera</taxon>
        <taxon>Glossata</taxon>
        <taxon>Ditrysia</taxon>
        <taxon>Papilionoidea</taxon>
        <taxon>Pieridae</taxon>
        <taxon>Pierinae</taxon>
        <taxon>Leptosia</taxon>
    </lineage>
</organism>
<dbReference type="Pfam" id="PF01755">
    <property type="entry name" value="Glyco_transf_25"/>
    <property type="match status" value="1"/>
</dbReference>
<feature type="domain" description="Glycosyl transferase family 25" evidence="5">
    <location>
        <begin position="325"/>
        <end position="501"/>
    </location>
</feature>
<evidence type="ECO:0000256" key="3">
    <source>
        <dbReference type="ARBA" id="ARBA00022679"/>
    </source>
</evidence>
<dbReference type="CDD" id="cd06532">
    <property type="entry name" value="Glyco_transf_25"/>
    <property type="match status" value="1"/>
</dbReference>
<dbReference type="Pfam" id="PF03452">
    <property type="entry name" value="Anp1"/>
    <property type="match status" value="1"/>
</dbReference>
<feature type="signal peptide" evidence="4">
    <location>
        <begin position="1"/>
        <end position="20"/>
    </location>
</feature>
<evidence type="ECO:0000313" key="6">
    <source>
        <dbReference type="EMBL" id="CAK1554570.1"/>
    </source>
</evidence>
<proteinExistence type="inferred from homology"/>
<keyword evidence="4" id="KW-0732">Signal</keyword>
<dbReference type="EMBL" id="CAVLEF010000279">
    <property type="protein sequence ID" value="CAK1554570.1"/>
    <property type="molecule type" value="Genomic_DNA"/>
</dbReference>
<protein>
    <recommendedName>
        <fullName evidence="5">Glycosyl transferase family 25 domain-containing protein</fullName>
    </recommendedName>
</protein>
<sequence length="564" mass="65381">MALTMRIVCVLLLSIPLCYGSVEYKHELQKWPTVAITVLVRNKANSLPYFLSCLSNLDYPKDRIIVWVYSDYNSDKSDDILNDWVDKYSSAYQEVHITTNATTDVMHEDQESITHWSVLRYKHVIKLRENALNFARGVWADYVFMLDADVLLTEPLILKYLINKELPIAAPMLISDGVYSNFWCGMDEFYYYKRTEEYRPILKRKEVGCFDVPMVHTAVLINLNFKDSDMLTYVPDNVKHYQGPEDDIIAFAVGAKTSGINMYICNDHIYGFIPVPLENGDSDDDAEDILNVKMEVLGHGIQLPLYKDLEKYVEYPAYTKLGLTEIFMINLARREERRAIMQRSFKELGLDVTLFEAVDGKSLTEDVMQKYNITLLPTYQDPYHKRPMKAGEIGCFLSHYLIWKKIVDNHYAVTLLLEDDIHFVPFFKLKFLRMMEEIKDLDWDLVYIGRKILMDNEEVAVTDHTTQPLYSYWTLGYVLRESGAKKLIAGEPLSKLVPVDEYLPIMFDKHPTTEWVRHFPERNLKALSAAPLLVHPTHYTGEEGYISDTEDSSIVNPKGVRIEL</sequence>
<keyword evidence="3" id="KW-0808">Transferase</keyword>
<dbReference type="SUPFAM" id="SSF53448">
    <property type="entry name" value="Nucleotide-diphospho-sugar transferases"/>
    <property type="match status" value="1"/>
</dbReference>
<evidence type="ECO:0000256" key="2">
    <source>
        <dbReference type="ARBA" id="ARBA00022676"/>
    </source>
</evidence>
<reference evidence="6 7" key="1">
    <citation type="submission" date="2023-11" db="EMBL/GenBank/DDBJ databases">
        <authorList>
            <person name="Okamura Y."/>
        </authorList>
    </citation>
    <scope>NUCLEOTIDE SEQUENCE [LARGE SCALE GENOMIC DNA]</scope>
</reference>
<evidence type="ECO:0000256" key="4">
    <source>
        <dbReference type="SAM" id="SignalP"/>
    </source>
</evidence>
<comment type="similarity">
    <text evidence="1">Belongs to the glycosyltransferase 25 family.</text>
</comment>
<dbReference type="Proteomes" id="UP001497472">
    <property type="component" value="Unassembled WGS sequence"/>
</dbReference>
<dbReference type="InterPro" id="IPR002654">
    <property type="entry name" value="Glyco_trans_25"/>
</dbReference>